<dbReference type="STRING" id="880070.Cycma_3680"/>
<dbReference type="Proteomes" id="UP000001635">
    <property type="component" value="Chromosome"/>
</dbReference>
<dbReference type="KEGG" id="cmr:Cycma_3680"/>
<dbReference type="InterPro" id="IPR001451">
    <property type="entry name" value="Hexapep"/>
</dbReference>
<keyword evidence="2" id="KW-0677">Repeat</keyword>
<keyword evidence="3" id="KW-0012">Acyltransferase</keyword>
<dbReference type="CDD" id="cd04647">
    <property type="entry name" value="LbH_MAT_like"/>
    <property type="match status" value="1"/>
</dbReference>
<accession>G0J1J8</accession>
<dbReference type="eggNOG" id="COG0110">
    <property type="taxonomic scope" value="Bacteria"/>
</dbReference>
<dbReference type="Pfam" id="PF00132">
    <property type="entry name" value="Hexapep"/>
    <property type="match status" value="1"/>
</dbReference>
<name>G0J1J8_CYCMS</name>
<dbReference type="InterPro" id="IPR011004">
    <property type="entry name" value="Trimer_LpxA-like_sf"/>
</dbReference>
<keyword evidence="5" id="KW-1185">Reference proteome</keyword>
<keyword evidence="1 4" id="KW-0808">Transferase</keyword>
<gene>
    <name evidence="4" type="ordered locus">Cycma_3680</name>
</gene>
<dbReference type="RefSeq" id="WP_014021679.1">
    <property type="nucleotide sequence ID" value="NC_015914.1"/>
</dbReference>
<dbReference type="Gene3D" id="2.160.10.10">
    <property type="entry name" value="Hexapeptide repeat proteins"/>
    <property type="match status" value="1"/>
</dbReference>
<dbReference type="InterPro" id="IPR018357">
    <property type="entry name" value="Hexapep_transf_CS"/>
</dbReference>
<dbReference type="InterPro" id="IPR051159">
    <property type="entry name" value="Hexapeptide_acetyltransf"/>
</dbReference>
<evidence type="ECO:0000256" key="2">
    <source>
        <dbReference type="ARBA" id="ARBA00022737"/>
    </source>
</evidence>
<evidence type="ECO:0000313" key="4">
    <source>
        <dbReference type="EMBL" id="AEL27393.1"/>
    </source>
</evidence>
<organism evidence="4 5">
    <name type="scientific">Cyclobacterium marinum (strain ATCC 25205 / DSM 745 / LMG 13164 / NCIMB 1802)</name>
    <name type="common">Flectobacillus marinus</name>
    <dbReference type="NCBI Taxonomy" id="880070"/>
    <lineage>
        <taxon>Bacteria</taxon>
        <taxon>Pseudomonadati</taxon>
        <taxon>Bacteroidota</taxon>
        <taxon>Cytophagia</taxon>
        <taxon>Cytophagales</taxon>
        <taxon>Cyclobacteriaceae</taxon>
        <taxon>Cyclobacterium</taxon>
    </lineage>
</organism>
<sequence length="203" mass="22523">MIGKLMYFLKLKNVYLLPLLRISRKFIVYKKSEISLAKTSKITIRKTFYFNAKWTKNDPFPSLLAMLDNSNLTVQGNFSIYSGSRIYINNGASLILGSGYINNNFNLSCFERIEIGNDVAISENVCVRDSDNHTISTSDQKDTQPIKIGNRVWIGMNVTILKGVTIGDGAIVAAGAVVNRDVPEKCLVGGVPAKILKQNVAWK</sequence>
<evidence type="ECO:0000313" key="5">
    <source>
        <dbReference type="Proteomes" id="UP000001635"/>
    </source>
</evidence>
<dbReference type="PANTHER" id="PTHR23416">
    <property type="entry name" value="SIALIC ACID SYNTHASE-RELATED"/>
    <property type="match status" value="1"/>
</dbReference>
<dbReference type="EMBL" id="CP002955">
    <property type="protein sequence ID" value="AEL27393.1"/>
    <property type="molecule type" value="Genomic_DNA"/>
</dbReference>
<dbReference type="GO" id="GO:0016746">
    <property type="term" value="F:acyltransferase activity"/>
    <property type="evidence" value="ECO:0007669"/>
    <property type="project" value="UniProtKB-KW"/>
</dbReference>
<dbReference type="PROSITE" id="PS00101">
    <property type="entry name" value="HEXAPEP_TRANSFERASES"/>
    <property type="match status" value="1"/>
</dbReference>
<protein>
    <submittedName>
        <fullName evidence="4">Putative acetyltransferase</fullName>
    </submittedName>
</protein>
<dbReference type="HOGENOM" id="CLU_051638_6_1_10"/>
<dbReference type="AlphaFoldDB" id="G0J1J8"/>
<evidence type="ECO:0000256" key="1">
    <source>
        <dbReference type="ARBA" id="ARBA00022679"/>
    </source>
</evidence>
<evidence type="ECO:0000256" key="3">
    <source>
        <dbReference type="ARBA" id="ARBA00023315"/>
    </source>
</evidence>
<proteinExistence type="predicted"/>
<dbReference type="SUPFAM" id="SSF51161">
    <property type="entry name" value="Trimeric LpxA-like enzymes"/>
    <property type="match status" value="1"/>
</dbReference>
<reference evidence="5" key="1">
    <citation type="submission" date="2011-07" db="EMBL/GenBank/DDBJ databases">
        <title>The complete genome of Cyclobacterium marinum DSM 745.</title>
        <authorList>
            <person name="Lucas S."/>
            <person name="Han J."/>
            <person name="Lapidus A."/>
            <person name="Bruce D."/>
            <person name="Goodwin L."/>
            <person name="Pitluck S."/>
            <person name="Peters L."/>
            <person name="Kyrpides N."/>
            <person name="Mavromatis K."/>
            <person name="Ivanova N."/>
            <person name="Ovchinnikova G."/>
            <person name="Chertkov O."/>
            <person name="Detter J.C."/>
            <person name="Tapia R."/>
            <person name="Han C."/>
            <person name="Land M."/>
            <person name="Hauser L."/>
            <person name="Markowitz V."/>
            <person name="Cheng J.-F."/>
            <person name="Hugenholtz P."/>
            <person name="Woyke T."/>
            <person name="Wu D."/>
            <person name="Tindall B."/>
            <person name="Schuetze A."/>
            <person name="Brambilla E."/>
            <person name="Klenk H.-P."/>
            <person name="Eisen J.A."/>
        </authorList>
    </citation>
    <scope>NUCLEOTIDE SEQUENCE [LARGE SCALE GENOMIC DNA]</scope>
    <source>
        <strain evidence="5">ATCC 25205 / DSM 745 / LMG 13164 / NCIMB 1802</strain>
    </source>
</reference>
<dbReference type="PANTHER" id="PTHR23416:SF78">
    <property type="entry name" value="LIPOPOLYSACCHARIDE BIOSYNTHESIS O-ACETYL TRANSFERASE WBBJ-RELATED"/>
    <property type="match status" value="1"/>
</dbReference>